<feature type="region of interest" description="Disordered" evidence="1">
    <location>
        <begin position="1"/>
        <end position="35"/>
    </location>
</feature>
<feature type="compositionally biased region" description="Basic and acidic residues" evidence="1">
    <location>
        <begin position="18"/>
        <end position="35"/>
    </location>
</feature>
<keyword evidence="3" id="KW-1185">Reference proteome</keyword>
<accession>A0A7J8GC63</accession>
<proteinExistence type="predicted"/>
<organism evidence="2 3">
    <name type="scientific">Rousettus aegyptiacus</name>
    <name type="common">Egyptian fruit bat</name>
    <name type="synonym">Pteropus aegyptiacus</name>
    <dbReference type="NCBI Taxonomy" id="9407"/>
    <lineage>
        <taxon>Eukaryota</taxon>
        <taxon>Metazoa</taxon>
        <taxon>Chordata</taxon>
        <taxon>Craniata</taxon>
        <taxon>Vertebrata</taxon>
        <taxon>Euteleostomi</taxon>
        <taxon>Mammalia</taxon>
        <taxon>Eutheria</taxon>
        <taxon>Laurasiatheria</taxon>
        <taxon>Chiroptera</taxon>
        <taxon>Yinpterochiroptera</taxon>
        <taxon>Pteropodoidea</taxon>
        <taxon>Pteropodidae</taxon>
        <taxon>Rousettinae</taxon>
        <taxon>Rousettus</taxon>
    </lineage>
</organism>
<evidence type="ECO:0000313" key="3">
    <source>
        <dbReference type="Proteomes" id="UP000593571"/>
    </source>
</evidence>
<evidence type="ECO:0000256" key="1">
    <source>
        <dbReference type="SAM" id="MobiDB-lite"/>
    </source>
</evidence>
<reference evidence="2 3" key="1">
    <citation type="journal article" date="2020" name="Nature">
        <title>Six reference-quality genomes reveal evolution of bat adaptations.</title>
        <authorList>
            <person name="Jebb D."/>
            <person name="Huang Z."/>
            <person name="Pippel M."/>
            <person name="Hughes G.M."/>
            <person name="Lavrichenko K."/>
            <person name="Devanna P."/>
            <person name="Winkler S."/>
            <person name="Jermiin L.S."/>
            <person name="Skirmuntt E.C."/>
            <person name="Katzourakis A."/>
            <person name="Burkitt-Gray L."/>
            <person name="Ray D.A."/>
            <person name="Sullivan K.A.M."/>
            <person name="Roscito J.G."/>
            <person name="Kirilenko B.M."/>
            <person name="Davalos L.M."/>
            <person name="Corthals A.P."/>
            <person name="Power M.L."/>
            <person name="Jones G."/>
            <person name="Ransome R.D."/>
            <person name="Dechmann D.K.N."/>
            <person name="Locatelli A.G."/>
            <person name="Puechmaille S.J."/>
            <person name="Fedrigo O."/>
            <person name="Jarvis E.D."/>
            <person name="Hiller M."/>
            <person name="Vernes S.C."/>
            <person name="Myers E.W."/>
            <person name="Teeling E.C."/>
        </authorList>
    </citation>
    <scope>NUCLEOTIDE SEQUENCE [LARGE SCALE GENOMIC DNA]</scope>
    <source>
        <strain evidence="2">MRouAeg1</strain>
        <tissue evidence="2">Muscle</tissue>
    </source>
</reference>
<gene>
    <name evidence="2" type="ORF">HJG63_011779</name>
</gene>
<evidence type="ECO:0000313" key="2">
    <source>
        <dbReference type="EMBL" id="KAF6457259.1"/>
    </source>
</evidence>
<feature type="compositionally biased region" description="Polar residues" evidence="1">
    <location>
        <begin position="132"/>
        <end position="141"/>
    </location>
</feature>
<dbReference type="Proteomes" id="UP000593571">
    <property type="component" value="Unassembled WGS sequence"/>
</dbReference>
<protein>
    <submittedName>
        <fullName evidence="2">Uncharacterized protein</fullName>
    </submittedName>
</protein>
<dbReference type="EMBL" id="JACASE010000006">
    <property type="protein sequence ID" value="KAF6457259.1"/>
    <property type="molecule type" value="Genomic_DNA"/>
</dbReference>
<feature type="region of interest" description="Disordered" evidence="1">
    <location>
        <begin position="114"/>
        <end position="144"/>
    </location>
</feature>
<comment type="caution">
    <text evidence="2">The sequence shown here is derived from an EMBL/GenBank/DDBJ whole genome shotgun (WGS) entry which is preliminary data.</text>
</comment>
<name>A0A7J8GC63_ROUAE</name>
<sequence length="216" mass="23284">MDSTPDARPPGHQLQDPLWRRGRGDGVGRDHSRRDSSLRSALRILGHVGSSRHSCEGCRARGVTARSQGLRLVILCKSHCRGPPTTVPGAMLLLAGRGRVSNHSATTEMTRQPLAPNLWGRPAGSPRPGLQKSPSHTQGQPESLFHKYWPGATPGQHTWTRLTLPSSLNAHPASFPGEVVTRDSVGQEWRGGESGLGTCIFKKHSVLDAKGPETTP</sequence>
<dbReference type="AlphaFoldDB" id="A0A7J8GC63"/>